<dbReference type="EMBL" id="VCIW01000004">
    <property type="protein sequence ID" value="TLS52818.1"/>
    <property type="molecule type" value="Genomic_DNA"/>
</dbReference>
<organism evidence="2 3">
    <name type="scientific">Paenibacillus antri</name>
    <dbReference type="NCBI Taxonomy" id="2582848"/>
    <lineage>
        <taxon>Bacteria</taxon>
        <taxon>Bacillati</taxon>
        <taxon>Bacillota</taxon>
        <taxon>Bacilli</taxon>
        <taxon>Bacillales</taxon>
        <taxon>Paenibacillaceae</taxon>
        <taxon>Paenibacillus</taxon>
    </lineage>
</organism>
<gene>
    <name evidence="2" type="ORF">FE782_09365</name>
</gene>
<dbReference type="SUPFAM" id="SSF103247">
    <property type="entry name" value="TT1751-like"/>
    <property type="match status" value="1"/>
</dbReference>
<dbReference type="Pfam" id="PF03625">
    <property type="entry name" value="DUF302"/>
    <property type="match status" value="1"/>
</dbReference>
<dbReference type="InterPro" id="IPR035923">
    <property type="entry name" value="TT1751-like_sf"/>
</dbReference>
<evidence type="ECO:0000313" key="3">
    <source>
        <dbReference type="Proteomes" id="UP000309676"/>
    </source>
</evidence>
<keyword evidence="3" id="KW-1185">Reference proteome</keyword>
<sequence>MFHYTVETDGTVEEAIDALEQRLQADQFGVLWRFNIQDKLQEKGFAFESKYIVLEVCNPAEANRVLSETPMAGYFLPCKIVVYEAEGKVKVGMLKPSALMDVMQNDSLRRIASDVEERLIQSIDGVRKVQA</sequence>
<dbReference type="RefSeq" id="WP_138193808.1">
    <property type="nucleotide sequence ID" value="NZ_VCIW01000004.1"/>
</dbReference>
<accession>A0A5R9GHC1</accession>
<dbReference type="CDD" id="cd14797">
    <property type="entry name" value="DUF302"/>
    <property type="match status" value="1"/>
</dbReference>
<feature type="domain" description="DUF302" evidence="1">
    <location>
        <begin position="34"/>
        <end position="96"/>
    </location>
</feature>
<reference evidence="2 3" key="1">
    <citation type="submission" date="2019-05" db="EMBL/GenBank/DDBJ databases">
        <authorList>
            <person name="Narsing Rao M.P."/>
            <person name="Li W.J."/>
        </authorList>
    </citation>
    <scope>NUCLEOTIDE SEQUENCE [LARGE SCALE GENOMIC DNA]</scope>
    <source>
        <strain evidence="2 3">SYSU_K30003</strain>
    </source>
</reference>
<dbReference type="InterPro" id="IPR005180">
    <property type="entry name" value="DUF302"/>
</dbReference>
<evidence type="ECO:0000259" key="1">
    <source>
        <dbReference type="Pfam" id="PF03625"/>
    </source>
</evidence>
<evidence type="ECO:0000313" key="2">
    <source>
        <dbReference type="EMBL" id="TLS52818.1"/>
    </source>
</evidence>
<proteinExistence type="predicted"/>
<dbReference type="Gene3D" id="3.30.310.70">
    <property type="entry name" value="TT1751-like domain"/>
    <property type="match status" value="1"/>
</dbReference>
<dbReference type="PANTHER" id="PTHR38342:SF1">
    <property type="entry name" value="SLR5037 PROTEIN"/>
    <property type="match status" value="1"/>
</dbReference>
<name>A0A5R9GHC1_9BACL</name>
<dbReference type="OrthoDB" id="9791067at2"/>
<dbReference type="InterPro" id="IPR016796">
    <property type="entry name" value="UCP021774"/>
</dbReference>
<dbReference type="PANTHER" id="PTHR38342">
    <property type="entry name" value="SLR5037 PROTEIN"/>
    <property type="match status" value="1"/>
</dbReference>
<protein>
    <submittedName>
        <fullName evidence="2">DUF302 domain-containing protein</fullName>
    </submittedName>
</protein>
<comment type="caution">
    <text evidence="2">The sequence shown here is derived from an EMBL/GenBank/DDBJ whole genome shotgun (WGS) entry which is preliminary data.</text>
</comment>
<dbReference type="Proteomes" id="UP000309676">
    <property type="component" value="Unassembled WGS sequence"/>
</dbReference>
<dbReference type="PIRSF" id="PIRSF021774">
    <property type="entry name" value="UCP021774"/>
    <property type="match status" value="1"/>
</dbReference>
<dbReference type="AlphaFoldDB" id="A0A5R9GHC1"/>